<dbReference type="InterPro" id="IPR001310">
    <property type="entry name" value="Histidine_triad_HIT"/>
</dbReference>
<dbReference type="InterPro" id="IPR011146">
    <property type="entry name" value="HIT-like"/>
</dbReference>
<dbReference type="PRINTS" id="PR00332">
    <property type="entry name" value="HISTRIAD"/>
</dbReference>
<dbReference type="AlphaFoldDB" id="A0A4Y3KCL3"/>
<dbReference type="PANTHER" id="PTHR46648:SF1">
    <property type="entry name" value="ADENOSINE 5'-MONOPHOSPHORAMIDASE HNT1"/>
    <property type="match status" value="1"/>
</dbReference>
<feature type="short sequence motif" description="Histidine triad motif" evidence="2 3">
    <location>
        <begin position="91"/>
        <end position="95"/>
    </location>
</feature>
<keyword evidence="6" id="KW-1185">Reference proteome</keyword>
<dbReference type="InterPro" id="IPR036265">
    <property type="entry name" value="HIT-like_sf"/>
</dbReference>
<dbReference type="SUPFAM" id="SSF54197">
    <property type="entry name" value="HIT-like"/>
    <property type="match status" value="1"/>
</dbReference>
<dbReference type="PANTHER" id="PTHR46648">
    <property type="entry name" value="HIT FAMILY PROTEIN 1"/>
    <property type="match status" value="1"/>
</dbReference>
<feature type="active site" description="Tele-AMP-histidine intermediate" evidence="1">
    <location>
        <position position="93"/>
    </location>
</feature>
<sequence length="148" mass="15588">MATLFTKIIDGEIPGRFVWADEVCVAFATIAPITPGHVLVVPRAEIPELTQAPDDVVAHLAVVARTIGAVQQAEWGAPRAALLVAGFEVAHLHLHVLPAWDESSLTFANARSDVPAEALDAAAERLRTALRTAGHTDHVPATLGSPAL</sequence>
<dbReference type="GO" id="GO:0003824">
    <property type="term" value="F:catalytic activity"/>
    <property type="evidence" value="ECO:0007669"/>
    <property type="project" value="InterPro"/>
</dbReference>
<organism evidence="5 6">
    <name type="scientific">Cellulomonas uda</name>
    <dbReference type="NCBI Taxonomy" id="1714"/>
    <lineage>
        <taxon>Bacteria</taxon>
        <taxon>Bacillati</taxon>
        <taxon>Actinomycetota</taxon>
        <taxon>Actinomycetes</taxon>
        <taxon>Micrococcales</taxon>
        <taxon>Cellulomonadaceae</taxon>
        <taxon>Cellulomonas</taxon>
    </lineage>
</organism>
<reference evidence="5 6" key="1">
    <citation type="submission" date="2019-06" db="EMBL/GenBank/DDBJ databases">
        <title>Whole genome shotgun sequence of Cellulomonas uda NBRC 3747.</title>
        <authorList>
            <person name="Hosoyama A."/>
            <person name="Uohara A."/>
            <person name="Ohji S."/>
            <person name="Ichikawa N."/>
        </authorList>
    </citation>
    <scope>NUCLEOTIDE SEQUENCE [LARGE SCALE GENOMIC DNA]</scope>
    <source>
        <strain evidence="5 6">NBRC 3747</strain>
    </source>
</reference>
<evidence type="ECO:0000313" key="6">
    <source>
        <dbReference type="Proteomes" id="UP000315842"/>
    </source>
</evidence>
<dbReference type="Gene3D" id="3.30.428.10">
    <property type="entry name" value="HIT-like"/>
    <property type="match status" value="1"/>
</dbReference>
<evidence type="ECO:0000256" key="1">
    <source>
        <dbReference type="PIRSR" id="PIRSR601310-1"/>
    </source>
</evidence>
<evidence type="ECO:0000313" key="5">
    <source>
        <dbReference type="EMBL" id="GEA81723.1"/>
    </source>
</evidence>
<feature type="domain" description="HIT" evidence="4">
    <location>
        <begin position="4"/>
        <end position="107"/>
    </location>
</feature>
<gene>
    <name evidence="5" type="ORF">CUD01_21670</name>
</gene>
<evidence type="ECO:0000256" key="3">
    <source>
        <dbReference type="PROSITE-ProRule" id="PRU00464"/>
    </source>
</evidence>
<dbReference type="Proteomes" id="UP000315842">
    <property type="component" value="Unassembled WGS sequence"/>
</dbReference>
<dbReference type="Pfam" id="PF01230">
    <property type="entry name" value="HIT"/>
    <property type="match status" value="1"/>
</dbReference>
<dbReference type="RefSeq" id="WP_141321071.1">
    <property type="nucleotide sequence ID" value="NZ_BJLP01000036.1"/>
</dbReference>
<evidence type="ECO:0000256" key="2">
    <source>
        <dbReference type="PIRSR" id="PIRSR601310-3"/>
    </source>
</evidence>
<evidence type="ECO:0000259" key="4">
    <source>
        <dbReference type="PROSITE" id="PS51084"/>
    </source>
</evidence>
<dbReference type="PROSITE" id="PS51084">
    <property type="entry name" value="HIT_2"/>
    <property type="match status" value="1"/>
</dbReference>
<name>A0A4Y3KCL3_CELUD</name>
<comment type="caution">
    <text evidence="5">The sequence shown here is derived from an EMBL/GenBank/DDBJ whole genome shotgun (WGS) entry which is preliminary data.</text>
</comment>
<dbReference type="EMBL" id="BJLP01000036">
    <property type="protein sequence ID" value="GEA81723.1"/>
    <property type="molecule type" value="Genomic_DNA"/>
</dbReference>
<proteinExistence type="predicted"/>
<protein>
    <submittedName>
        <fullName evidence="5">Hypothetical HIT-like protein</fullName>
    </submittedName>
</protein>
<dbReference type="GO" id="GO:0009117">
    <property type="term" value="P:nucleotide metabolic process"/>
    <property type="evidence" value="ECO:0007669"/>
    <property type="project" value="TreeGrafter"/>
</dbReference>
<accession>A0A4Y3KCL3</accession>